<keyword evidence="3" id="KW-0813">Transport</keyword>
<dbReference type="EMBL" id="HBIO01018894">
    <property type="protein sequence ID" value="CAE0469683.1"/>
    <property type="molecule type" value="Transcribed_RNA"/>
</dbReference>
<dbReference type="PANTHER" id="PTHR45671">
    <property type="entry name" value="SOLUTE CARRIER FAMILY 25 (MITOCHONDRIAL CARRIER PHOSPHATE CARRIER), MEMBER 3, LIKE-RELATED-RELATED"/>
    <property type="match status" value="1"/>
</dbReference>
<feature type="transmembrane region" description="Helical" evidence="12">
    <location>
        <begin position="952"/>
        <end position="973"/>
    </location>
</feature>
<evidence type="ECO:0000256" key="8">
    <source>
        <dbReference type="ARBA" id="ARBA00023128"/>
    </source>
</evidence>
<dbReference type="SUPFAM" id="SSF103506">
    <property type="entry name" value="Mitochondrial carrier"/>
    <property type="match status" value="1"/>
</dbReference>
<keyword evidence="8" id="KW-0496">Mitochondrion</keyword>
<evidence type="ECO:0000256" key="1">
    <source>
        <dbReference type="ARBA" id="ARBA00004448"/>
    </source>
</evidence>
<dbReference type="AlphaFoldDB" id="A0A6S8WEP6"/>
<dbReference type="PROSITE" id="PS50920">
    <property type="entry name" value="SOLCAR"/>
    <property type="match status" value="3"/>
</dbReference>
<dbReference type="PANTHER" id="PTHR45671:SF12">
    <property type="entry name" value="MITOCHONDRIAL PHOSPHATE CARRIER PROTEIN"/>
    <property type="match status" value="1"/>
</dbReference>
<dbReference type="InterPro" id="IPR018108">
    <property type="entry name" value="MCP_transmembrane"/>
</dbReference>
<keyword evidence="6" id="KW-0999">Mitochondrion inner membrane</keyword>
<keyword evidence="9 10" id="KW-0472">Membrane</keyword>
<organism evidence="14">
    <name type="scientific">Chaetoceros debilis</name>
    <dbReference type="NCBI Taxonomy" id="122233"/>
    <lineage>
        <taxon>Eukaryota</taxon>
        <taxon>Sar</taxon>
        <taxon>Stramenopiles</taxon>
        <taxon>Ochrophyta</taxon>
        <taxon>Bacillariophyta</taxon>
        <taxon>Coscinodiscophyceae</taxon>
        <taxon>Chaetocerotophycidae</taxon>
        <taxon>Chaetocerotales</taxon>
        <taxon>Chaetocerotaceae</taxon>
        <taxon>Chaetoceros</taxon>
    </lineage>
</organism>
<keyword evidence="7 12" id="KW-1133">Transmembrane helix</keyword>
<evidence type="ECO:0000256" key="10">
    <source>
        <dbReference type="PROSITE-ProRule" id="PRU00282"/>
    </source>
</evidence>
<feature type="repeat" description="Solcar" evidence="10">
    <location>
        <begin position="790"/>
        <end position="874"/>
    </location>
</feature>
<dbReference type="InterPro" id="IPR023395">
    <property type="entry name" value="MCP_dom_sf"/>
</dbReference>
<evidence type="ECO:0000256" key="7">
    <source>
        <dbReference type="ARBA" id="ARBA00022989"/>
    </source>
</evidence>
<evidence type="ECO:0000256" key="4">
    <source>
        <dbReference type="ARBA" id="ARBA00022692"/>
    </source>
</evidence>
<feature type="transmembrane region" description="Helical" evidence="12">
    <location>
        <begin position="695"/>
        <end position="714"/>
    </location>
</feature>
<evidence type="ECO:0000256" key="2">
    <source>
        <dbReference type="ARBA" id="ARBA00006375"/>
    </source>
</evidence>
<dbReference type="EMBL" id="HBIO01018893">
    <property type="protein sequence ID" value="CAE0469682.1"/>
    <property type="molecule type" value="Transcribed_RNA"/>
</dbReference>
<keyword evidence="4 10" id="KW-0812">Transmembrane</keyword>
<feature type="chain" id="PRO_5036191478" description="H(+)-exporting diphosphatase" evidence="13">
    <location>
        <begin position="34"/>
        <end position="998"/>
    </location>
</feature>
<feature type="signal peptide" evidence="13">
    <location>
        <begin position="1"/>
        <end position="33"/>
    </location>
</feature>
<dbReference type="InterPro" id="IPR044677">
    <property type="entry name" value="SLC25A3/Pic2/Mir1-like"/>
</dbReference>
<comment type="subcellular location">
    <subcellularLocation>
        <location evidence="1">Mitochondrion inner membrane</location>
        <topology evidence="1">Multi-pass membrane protein</topology>
    </subcellularLocation>
</comment>
<evidence type="ECO:0000256" key="11">
    <source>
        <dbReference type="SAM" id="MobiDB-lite"/>
    </source>
</evidence>
<evidence type="ECO:0000256" key="5">
    <source>
        <dbReference type="ARBA" id="ARBA00022737"/>
    </source>
</evidence>
<dbReference type="GO" id="GO:0005315">
    <property type="term" value="F:phosphate transmembrane transporter activity"/>
    <property type="evidence" value="ECO:0007669"/>
    <property type="project" value="InterPro"/>
</dbReference>
<feature type="repeat" description="Solcar" evidence="10">
    <location>
        <begin position="694"/>
        <end position="778"/>
    </location>
</feature>
<evidence type="ECO:0000256" key="3">
    <source>
        <dbReference type="ARBA" id="ARBA00022448"/>
    </source>
</evidence>
<reference evidence="14" key="1">
    <citation type="submission" date="2021-01" db="EMBL/GenBank/DDBJ databases">
        <authorList>
            <person name="Corre E."/>
            <person name="Pelletier E."/>
            <person name="Niang G."/>
            <person name="Scheremetjew M."/>
            <person name="Finn R."/>
            <person name="Kale V."/>
            <person name="Holt S."/>
            <person name="Cochrane G."/>
            <person name="Meng A."/>
            <person name="Brown T."/>
            <person name="Cohen L."/>
        </authorList>
    </citation>
    <scope>NUCLEOTIDE SEQUENCE</scope>
    <source>
        <strain evidence="14">MM31A-1</strain>
    </source>
</reference>
<dbReference type="GO" id="GO:0005743">
    <property type="term" value="C:mitochondrial inner membrane"/>
    <property type="evidence" value="ECO:0007669"/>
    <property type="project" value="UniProtKB-SubCell"/>
</dbReference>
<feature type="transmembrane region" description="Helical" evidence="12">
    <location>
        <begin position="747"/>
        <end position="770"/>
    </location>
</feature>
<accession>A0A6S8WEP6</accession>
<feature type="compositionally biased region" description="Polar residues" evidence="11">
    <location>
        <begin position="103"/>
        <end position="113"/>
    </location>
</feature>
<evidence type="ECO:0000256" key="6">
    <source>
        <dbReference type="ARBA" id="ARBA00022792"/>
    </source>
</evidence>
<dbReference type="Pfam" id="PF00153">
    <property type="entry name" value="Mito_carr"/>
    <property type="match status" value="2"/>
</dbReference>
<evidence type="ECO:0000256" key="9">
    <source>
        <dbReference type="ARBA" id="ARBA00023136"/>
    </source>
</evidence>
<dbReference type="Gene3D" id="1.50.40.10">
    <property type="entry name" value="Mitochondrial carrier domain"/>
    <property type="match status" value="1"/>
</dbReference>
<keyword evidence="5" id="KW-0677">Repeat</keyword>
<gene>
    <name evidence="14" type="ORF">CDEB00056_LOCUS14535</name>
    <name evidence="15" type="ORF">CDEB00056_LOCUS14536</name>
</gene>
<evidence type="ECO:0000313" key="14">
    <source>
        <dbReference type="EMBL" id="CAE0469682.1"/>
    </source>
</evidence>
<proteinExistence type="inferred from homology"/>
<protein>
    <recommendedName>
        <fullName evidence="16">H(+)-exporting diphosphatase</fullName>
    </recommendedName>
</protein>
<name>A0A6S8WEP6_9STRA</name>
<feature type="compositionally biased region" description="Acidic residues" evidence="11">
    <location>
        <begin position="85"/>
        <end position="100"/>
    </location>
</feature>
<evidence type="ECO:0000256" key="12">
    <source>
        <dbReference type="SAM" id="Phobius"/>
    </source>
</evidence>
<comment type="similarity">
    <text evidence="2">Belongs to the mitochondrial carrier (TC 2.A.29) family.</text>
</comment>
<evidence type="ECO:0000256" key="13">
    <source>
        <dbReference type="SAM" id="SignalP"/>
    </source>
</evidence>
<keyword evidence="13" id="KW-0732">Signal</keyword>
<feature type="repeat" description="Solcar" evidence="10">
    <location>
        <begin position="888"/>
        <end position="972"/>
    </location>
</feature>
<evidence type="ECO:0008006" key="16">
    <source>
        <dbReference type="Google" id="ProtNLM"/>
    </source>
</evidence>
<feature type="transmembrane region" description="Helical" evidence="12">
    <location>
        <begin position="790"/>
        <end position="812"/>
    </location>
</feature>
<evidence type="ECO:0000313" key="15">
    <source>
        <dbReference type="EMBL" id="CAE0469683.1"/>
    </source>
</evidence>
<feature type="region of interest" description="Disordered" evidence="11">
    <location>
        <begin position="84"/>
        <end position="113"/>
    </location>
</feature>
<dbReference type="GO" id="GO:1990547">
    <property type="term" value="P:mitochondrial phosphate ion transmembrane transport"/>
    <property type="evidence" value="ECO:0007669"/>
    <property type="project" value="InterPro"/>
</dbReference>
<sequence length="998" mass="108727">MTMTAVSSSRRTANLTLILSLLCVLQISLEVQAFSSPVETLNKRLKLTTSLISKDLSRQSSLLYMSTTKDWEVSVSKKNQIQIQLEDDEDEDDDDDDDDSSKDTSNSRSGLLQDPNNILQVANAQLGVENTEVHNRRLFFSSLLLSSSMALGATFTNPSPAFAEEITWTASPVNKRSGVSFFKAEETYNVRFITYLSRFLLSFDDECQKWWYQRAKDIPRTASADQVESKRLSQFGAFSASVEVGLQEYEGAEGPKQLIKLLLDRYGGDLEEVKAAREVKGQAALKPNEEEMEKREIKEAKRQIALLFSLLKTYQPVEEITALLAAIDNGMVKKVVIENPGGGYAPEYGEPVVTFPPPGGYVDGINAATGRAVLRPSGKVLRVDISKRGFGYTKPPTVVISPPIAEDFGSLTAKAATAKASLFKDGVNEGRIERILLTSPGNGYNLDEKIKITVSLPELSKEDGGEIPLVEAVMELEVGEIIITNPGSGYAIEKPLEVKVEPPPLTARINLNDPMMAQIISPDKSISIADVMMSNSKESKAWKMAISKAGGGCVGRECYDQPVVAIAYPVAEADSYNSFRKESDRKEPIMKKERIGKESSPKLKISGVGDQGSAKQVPFWTGGTSTSSTLLSLLPAGIGLIYDKTINRYDLVAGEKVVDYDWADEGVSPGKPIDPDFGPRGRSPIERQKTLDSNILLRFFAAGALCCSGVHLALTPIDVVKTQMQADPVKYENPISTYKIVYEEGGVGGIFAGWAPTFIGFFIQGGIVYTCSEFFRRYYTELLGDIAVNYELPIVLASSFTAAFFGTFVLVVSETIRIRSVAQPDYGSNVVEVAQRMIKEEGIMTLFSALPAFLLKEIPFNVTKFTIFAFFTDYLYNAFPAATEDIQLSLLVSLAGGTLGGIGAAVISNPADATISAMKKAKSDAGPISTFQTLVANPDETGGIFRGLGVRMFYYTLIVSLQFLVYDAIRFSLGIGADDLKLYLDVLGGALRESGGPI</sequence>